<evidence type="ECO:0000256" key="1">
    <source>
        <dbReference type="SAM" id="MobiDB-lite"/>
    </source>
</evidence>
<feature type="region of interest" description="Disordered" evidence="1">
    <location>
        <begin position="22"/>
        <end position="51"/>
    </location>
</feature>
<evidence type="ECO:0008006" key="5">
    <source>
        <dbReference type="Google" id="ProtNLM"/>
    </source>
</evidence>
<dbReference type="Proteomes" id="UP001521150">
    <property type="component" value="Unassembled WGS sequence"/>
</dbReference>
<comment type="caution">
    <text evidence="3">The sequence shown here is derived from an EMBL/GenBank/DDBJ whole genome shotgun (WGS) entry which is preliminary data.</text>
</comment>
<dbReference type="PROSITE" id="PS51257">
    <property type="entry name" value="PROKAR_LIPOPROTEIN"/>
    <property type="match status" value="1"/>
</dbReference>
<accession>A0ABS8Z7F3</accession>
<evidence type="ECO:0000256" key="2">
    <source>
        <dbReference type="SAM" id="SignalP"/>
    </source>
</evidence>
<feature type="chain" id="PRO_5045877032" description="DUF4352 domain-containing protein" evidence="2">
    <location>
        <begin position="18"/>
        <end position="137"/>
    </location>
</feature>
<feature type="signal peptide" evidence="2">
    <location>
        <begin position="1"/>
        <end position="17"/>
    </location>
</feature>
<evidence type="ECO:0000313" key="3">
    <source>
        <dbReference type="EMBL" id="MCE7002994.1"/>
    </source>
</evidence>
<dbReference type="RefSeq" id="WP_233724565.1">
    <property type="nucleotide sequence ID" value="NZ_JAJVCN010000001.1"/>
</dbReference>
<organism evidence="3 4">
    <name type="scientific">Kibdelosporangium philippinense</name>
    <dbReference type="NCBI Taxonomy" id="211113"/>
    <lineage>
        <taxon>Bacteria</taxon>
        <taxon>Bacillati</taxon>
        <taxon>Actinomycetota</taxon>
        <taxon>Actinomycetes</taxon>
        <taxon>Pseudonocardiales</taxon>
        <taxon>Pseudonocardiaceae</taxon>
        <taxon>Kibdelosporangium</taxon>
    </lineage>
</organism>
<proteinExistence type="predicted"/>
<protein>
    <recommendedName>
        <fullName evidence="5">DUF4352 domain-containing protein</fullName>
    </recommendedName>
</protein>
<keyword evidence="2" id="KW-0732">Signal</keyword>
<reference evidence="3 4" key="1">
    <citation type="submission" date="2021-12" db="EMBL/GenBank/DDBJ databases">
        <title>Genome sequence of Kibdelosporangium philippinense ATCC 49844.</title>
        <authorList>
            <person name="Fedorov E.A."/>
            <person name="Omeragic M."/>
            <person name="Shalygina K.F."/>
            <person name="Maclea K.S."/>
        </authorList>
    </citation>
    <scope>NUCLEOTIDE SEQUENCE [LARGE SCALE GENOMIC DNA]</scope>
    <source>
        <strain evidence="3 4">ATCC 49844</strain>
    </source>
</reference>
<sequence length="137" mass="14240">MKRLAAVAVPTALLALALSGCGSKESGTPVPVENQPGTSAPAAKEDTSASADVKITQCENKGYGQDVTLEVKNSTVQDQRYVVGVNIKDASGGTSEARFAKNRMTPGQTITEKIPGDTPLKGKVTCEIGEAKRLPPK</sequence>
<evidence type="ECO:0000313" key="4">
    <source>
        <dbReference type="Proteomes" id="UP001521150"/>
    </source>
</evidence>
<keyword evidence="4" id="KW-1185">Reference proteome</keyword>
<gene>
    <name evidence="3" type="ORF">LWC34_09145</name>
</gene>
<name>A0ABS8Z7F3_9PSEU</name>
<dbReference type="EMBL" id="JAJVCN010000001">
    <property type="protein sequence ID" value="MCE7002994.1"/>
    <property type="molecule type" value="Genomic_DNA"/>
</dbReference>